<dbReference type="SUPFAM" id="SSF46557">
    <property type="entry name" value="GreA transcript cleavage protein, N-terminal domain"/>
    <property type="match status" value="1"/>
</dbReference>
<dbReference type="HAMAP" id="MF_00105">
    <property type="entry name" value="GreA_GreB"/>
    <property type="match status" value="1"/>
</dbReference>
<dbReference type="GO" id="GO:0003677">
    <property type="term" value="F:DNA binding"/>
    <property type="evidence" value="ECO:0007669"/>
    <property type="project" value="UniProtKB-UniRule"/>
</dbReference>
<evidence type="ECO:0000256" key="5">
    <source>
        <dbReference type="ARBA" id="ARBA00023163"/>
    </source>
</evidence>
<dbReference type="GO" id="GO:0006354">
    <property type="term" value="P:DNA-templated transcription elongation"/>
    <property type="evidence" value="ECO:0007669"/>
    <property type="project" value="TreeGrafter"/>
</dbReference>
<dbReference type="InterPro" id="IPR036805">
    <property type="entry name" value="Tscrpt_elong_fac_GreA/B_N_sf"/>
</dbReference>
<keyword evidence="4 8" id="KW-0238">DNA-binding</keyword>
<keyword evidence="11" id="KW-0251">Elongation factor</keyword>
<evidence type="ECO:0000256" key="1">
    <source>
        <dbReference type="ARBA" id="ARBA00008213"/>
    </source>
</evidence>
<dbReference type="FunFam" id="1.10.287.180:FF:000001">
    <property type="entry name" value="Transcription elongation factor GreA"/>
    <property type="match status" value="1"/>
</dbReference>
<keyword evidence="5 8" id="KW-0804">Transcription</keyword>
<sequence>MVYYQKMTQAGYDQINQQIDALKKTRPALIKALQAARALGDLSENAEYSAAKHDLRHLESRLRYLGKQLRYAEIVHAQDDGIADIGKTVTIIFLDDHEQVTYQLVGHPEVNLEQHKLANDAPLARAIIGHHAGEIVTVNAPNGTYQVKIITVALTK</sequence>
<dbReference type="SUPFAM" id="SSF54534">
    <property type="entry name" value="FKBP-like"/>
    <property type="match status" value="1"/>
</dbReference>
<comment type="caution">
    <text evidence="11">The sequence shown here is derived from an EMBL/GenBank/DDBJ whole genome shotgun (WGS) entry which is preliminary data.</text>
</comment>
<dbReference type="GO" id="GO:0003746">
    <property type="term" value="F:translation elongation factor activity"/>
    <property type="evidence" value="ECO:0007669"/>
    <property type="project" value="UniProtKB-KW"/>
</dbReference>
<gene>
    <name evidence="8 11" type="primary">greA</name>
    <name evidence="11" type="ORF">H9901_04715</name>
</gene>
<dbReference type="PANTHER" id="PTHR30437:SF4">
    <property type="entry name" value="TRANSCRIPTION ELONGATION FACTOR GREA"/>
    <property type="match status" value="1"/>
</dbReference>
<organism evidence="11 12">
    <name type="scientific">Candidatus Paralactobacillus gallistercoris</name>
    <dbReference type="NCBI Taxonomy" id="2838724"/>
    <lineage>
        <taxon>Bacteria</taxon>
        <taxon>Bacillati</taxon>
        <taxon>Bacillota</taxon>
        <taxon>Bacilli</taxon>
        <taxon>Lactobacillales</taxon>
        <taxon>Lactobacillaceae</taxon>
        <taxon>Lactobacillus</taxon>
    </lineage>
</organism>
<dbReference type="Proteomes" id="UP000777303">
    <property type="component" value="Unassembled WGS sequence"/>
</dbReference>
<dbReference type="NCBIfam" id="NF001263">
    <property type="entry name" value="PRK00226.1-4"/>
    <property type="match status" value="1"/>
</dbReference>
<reference evidence="11" key="2">
    <citation type="submission" date="2021-04" db="EMBL/GenBank/DDBJ databases">
        <authorList>
            <person name="Gilroy R."/>
        </authorList>
    </citation>
    <scope>NUCLEOTIDE SEQUENCE</scope>
    <source>
        <strain evidence="11">F6-6636</strain>
    </source>
</reference>
<dbReference type="InterPro" id="IPR036953">
    <property type="entry name" value="GreA/GreB_C_sf"/>
</dbReference>
<name>A0A948TKA9_9LACO</name>
<feature type="domain" description="Transcription elongation factor GreA/GreB C-terminal" evidence="9">
    <location>
        <begin position="80"/>
        <end position="152"/>
    </location>
</feature>
<dbReference type="GO" id="GO:0070063">
    <property type="term" value="F:RNA polymerase binding"/>
    <property type="evidence" value="ECO:0007669"/>
    <property type="project" value="InterPro"/>
</dbReference>
<comment type="function">
    <text evidence="6 8">Necessary for efficient RNA polymerase transcription elongation past template-encoded arresting sites. The arresting sites in DNA have the property of trapping a certain fraction of elongating RNA polymerases that pass through, resulting in locked ternary complexes. Cleavage of the nascent transcript by cleavage factors such as GreA or GreB allows the resumption of elongation from the new 3'terminus. GreA releases sequences of 2 to 3 nucleotides.</text>
</comment>
<dbReference type="Gene3D" id="3.10.50.30">
    <property type="entry name" value="Transcription elongation factor, GreA/GreB, C-terminal domain"/>
    <property type="match status" value="1"/>
</dbReference>
<proteinExistence type="inferred from homology"/>
<evidence type="ECO:0000256" key="7">
    <source>
        <dbReference type="ARBA" id="ARBA00030776"/>
    </source>
</evidence>
<reference evidence="11" key="1">
    <citation type="journal article" date="2021" name="PeerJ">
        <title>Extensive microbial diversity within the chicken gut microbiome revealed by metagenomics and culture.</title>
        <authorList>
            <person name="Gilroy R."/>
            <person name="Ravi A."/>
            <person name="Getino M."/>
            <person name="Pursley I."/>
            <person name="Horton D.L."/>
            <person name="Alikhan N.F."/>
            <person name="Baker D."/>
            <person name="Gharbi K."/>
            <person name="Hall N."/>
            <person name="Watson M."/>
            <person name="Adriaenssens E.M."/>
            <person name="Foster-Nyarko E."/>
            <person name="Jarju S."/>
            <person name="Secka A."/>
            <person name="Antonio M."/>
            <person name="Oren A."/>
            <person name="Chaudhuri R.R."/>
            <person name="La Ragione R."/>
            <person name="Hildebrand F."/>
            <person name="Pallen M.J."/>
        </authorList>
    </citation>
    <scope>NUCLEOTIDE SEQUENCE</scope>
    <source>
        <strain evidence="11">F6-6636</strain>
    </source>
</reference>
<accession>A0A948TKA9</accession>
<dbReference type="AlphaFoldDB" id="A0A948TKA9"/>
<dbReference type="PIRSF" id="PIRSF006092">
    <property type="entry name" value="GreA_GreB"/>
    <property type="match status" value="1"/>
</dbReference>
<dbReference type="InterPro" id="IPR022691">
    <property type="entry name" value="Tscrpt_elong_fac_GreA/B_N"/>
</dbReference>
<dbReference type="InterPro" id="IPR028624">
    <property type="entry name" value="Tscrpt_elong_fac_GreA/B"/>
</dbReference>
<keyword evidence="11" id="KW-0648">Protein biosynthesis</keyword>
<evidence type="ECO:0000313" key="11">
    <source>
        <dbReference type="EMBL" id="MBU3851982.1"/>
    </source>
</evidence>
<evidence type="ECO:0000256" key="3">
    <source>
        <dbReference type="ARBA" id="ARBA00023015"/>
    </source>
</evidence>
<evidence type="ECO:0000256" key="4">
    <source>
        <dbReference type="ARBA" id="ARBA00023125"/>
    </source>
</evidence>
<dbReference type="InterPro" id="IPR001437">
    <property type="entry name" value="Tscrpt_elong_fac_GreA/B_C"/>
</dbReference>
<dbReference type="PANTHER" id="PTHR30437">
    <property type="entry name" value="TRANSCRIPTION ELONGATION FACTOR GREA"/>
    <property type="match status" value="1"/>
</dbReference>
<comment type="similarity">
    <text evidence="1 8">Belongs to the GreA/GreB family.</text>
</comment>
<dbReference type="Gene3D" id="1.10.287.180">
    <property type="entry name" value="Transcription elongation factor, GreA/GreB, N-terminal domain"/>
    <property type="match status" value="1"/>
</dbReference>
<evidence type="ECO:0000256" key="8">
    <source>
        <dbReference type="HAMAP-Rule" id="MF_00105"/>
    </source>
</evidence>
<protein>
    <recommendedName>
        <fullName evidence="2 8">Transcription elongation factor GreA</fullName>
    </recommendedName>
    <alternativeName>
        <fullName evidence="7 8">Transcript cleavage factor GreA</fullName>
    </alternativeName>
</protein>
<dbReference type="Pfam" id="PF03449">
    <property type="entry name" value="GreA_GreB_N"/>
    <property type="match status" value="1"/>
</dbReference>
<dbReference type="Pfam" id="PF01272">
    <property type="entry name" value="GreA_GreB"/>
    <property type="match status" value="1"/>
</dbReference>
<keyword evidence="3 8" id="KW-0805">Transcription regulation</keyword>
<dbReference type="GO" id="GO:0032784">
    <property type="term" value="P:regulation of DNA-templated transcription elongation"/>
    <property type="evidence" value="ECO:0007669"/>
    <property type="project" value="UniProtKB-UniRule"/>
</dbReference>
<dbReference type="EMBL" id="JAHLFS010000058">
    <property type="protein sequence ID" value="MBU3851982.1"/>
    <property type="molecule type" value="Genomic_DNA"/>
</dbReference>
<dbReference type="InterPro" id="IPR023459">
    <property type="entry name" value="Tscrpt_elong_fac_GreA/B_fam"/>
</dbReference>
<feature type="domain" description="Transcription elongation factor GreA/GreB N-terminal" evidence="10">
    <location>
        <begin position="6"/>
        <end position="74"/>
    </location>
</feature>
<evidence type="ECO:0000313" key="12">
    <source>
        <dbReference type="Proteomes" id="UP000777303"/>
    </source>
</evidence>
<evidence type="ECO:0000256" key="2">
    <source>
        <dbReference type="ARBA" id="ARBA00013729"/>
    </source>
</evidence>
<evidence type="ECO:0000259" key="9">
    <source>
        <dbReference type="Pfam" id="PF01272"/>
    </source>
</evidence>
<evidence type="ECO:0000256" key="6">
    <source>
        <dbReference type="ARBA" id="ARBA00024916"/>
    </source>
</evidence>
<evidence type="ECO:0000259" key="10">
    <source>
        <dbReference type="Pfam" id="PF03449"/>
    </source>
</evidence>